<dbReference type="Pfam" id="PF12686">
    <property type="entry name" value="DUF3800"/>
    <property type="match status" value="1"/>
</dbReference>
<proteinExistence type="predicted"/>
<evidence type="ECO:0000313" key="2">
    <source>
        <dbReference type="Proteomes" id="UP000534783"/>
    </source>
</evidence>
<organism evidence="1 2">
    <name type="scientific">Candidatus Manganitrophus noduliformans</name>
    <dbReference type="NCBI Taxonomy" id="2606439"/>
    <lineage>
        <taxon>Bacteria</taxon>
        <taxon>Pseudomonadati</taxon>
        <taxon>Nitrospirota</taxon>
        <taxon>Nitrospiria</taxon>
        <taxon>Candidatus Troglogloeales</taxon>
        <taxon>Candidatus Manganitrophaceae</taxon>
        <taxon>Candidatus Manganitrophus</taxon>
    </lineage>
</organism>
<keyword evidence="2" id="KW-1185">Reference proteome</keyword>
<evidence type="ECO:0000313" key="1">
    <source>
        <dbReference type="EMBL" id="NKE73480.1"/>
    </source>
</evidence>
<dbReference type="Proteomes" id="UP000534783">
    <property type="component" value="Unassembled WGS sequence"/>
</dbReference>
<dbReference type="InterPro" id="IPR024524">
    <property type="entry name" value="DUF3800"/>
</dbReference>
<comment type="caution">
    <text evidence="1">The sequence shown here is derived from an EMBL/GenBank/DDBJ whole genome shotgun (WGS) entry which is preliminary data.</text>
</comment>
<reference evidence="1 2" key="1">
    <citation type="journal article" date="2020" name="Nature">
        <title>Bacterial chemolithoautotrophy via manganese oxidation.</title>
        <authorList>
            <person name="Yu H."/>
            <person name="Leadbetter J.R."/>
        </authorList>
    </citation>
    <scope>NUCLEOTIDE SEQUENCE [LARGE SCALE GENOMIC DNA]</scope>
    <source>
        <strain evidence="1 2">Mn-1</strain>
    </source>
</reference>
<dbReference type="EMBL" id="VTOW01000007">
    <property type="protein sequence ID" value="NKE73480.1"/>
    <property type="molecule type" value="Genomic_DNA"/>
</dbReference>
<dbReference type="RefSeq" id="WP_168063437.1">
    <property type="nucleotide sequence ID" value="NZ_VTOW01000007.1"/>
</dbReference>
<dbReference type="AlphaFoldDB" id="A0A7X6IDG1"/>
<accession>A0A7X6IDG1</accession>
<protein>
    <recommendedName>
        <fullName evidence="3">DUF3800 domain-containing protein</fullName>
    </recommendedName>
</protein>
<evidence type="ECO:0008006" key="3">
    <source>
        <dbReference type="Google" id="ProtNLM"/>
    </source>
</evidence>
<gene>
    <name evidence="1" type="ORF">MNODULE_22220</name>
</gene>
<name>A0A7X6IDG1_9BACT</name>
<sequence>MPPHPQPNKKLYCYVDESGQDTKGTLFVVVTVIVAEAREEHREFLRSIEKLSRRGSHKWTKSTRAQRYAYVEELVKGTRLRRSVFFSRFFNTTNYQDCIVKALSDAVSSVAGKEVCELHVIIDGISKRECHQIGPALRRRGKFLIRKVRGMRDESDEFIRLADSIAGLIRDDLDGIEPMQGIYKEAVRKRLIEEI</sequence>